<reference evidence="3" key="1">
    <citation type="journal article" date="2019" name="Int. J. Syst. Evol. Microbiol.">
        <title>The Global Catalogue of Microorganisms (GCM) 10K type strain sequencing project: providing services to taxonomists for standard genome sequencing and annotation.</title>
        <authorList>
            <consortium name="The Broad Institute Genomics Platform"/>
            <consortium name="The Broad Institute Genome Sequencing Center for Infectious Disease"/>
            <person name="Wu L."/>
            <person name="Ma J."/>
        </authorList>
    </citation>
    <scope>NUCLEOTIDE SEQUENCE [LARGE SCALE GENOMIC DNA]</scope>
    <source>
        <strain evidence="3">CCUG 48316</strain>
    </source>
</reference>
<feature type="compositionally biased region" description="Polar residues" evidence="1">
    <location>
        <begin position="1"/>
        <end position="11"/>
    </location>
</feature>
<feature type="region of interest" description="Disordered" evidence="1">
    <location>
        <begin position="1"/>
        <end position="39"/>
    </location>
</feature>
<dbReference type="RefSeq" id="WP_378973268.1">
    <property type="nucleotide sequence ID" value="NZ_JBHSWN010000001.1"/>
</dbReference>
<dbReference type="Pfam" id="PF13481">
    <property type="entry name" value="AAA_25"/>
    <property type="match status" value="1"/>
</dbReference>
<sequence>MSERAYNQQASDGPDPFHGWPGPDPETLAPSRRRVAKRPEGPVIESAAALRRMTFPPIGYVVPGYIAEGCTLLAGRPKLGKSWLVLESGLAVALGGDCLGGIVCEQGDVLYLALEDNRRRLQRRIDKVLGAFTQEWPEAFEYATEWPRANEGGLAKIREWIISKANPRLVIVDVLAMFKPVRGSSESLYEADYAAIKGLQGLAGEFGVAIVVVHHTRKSGAESDPFEKVSGTLGLSGAADTTLILDRDGNGATLYGRGRDVEEIESAIVFDRVGCRWHVQGAASEVRRTDERGAILDALEEADAPMDPKELALATGATRNSIDQLLFKLAKAGDVHKISRGLYVHPNRADLIAAYLSTPHKTGKKIRSEADGVS</sequence>
<proteinExistence type="predicted"/>
<name>A0ABW2BN95_9HYPH</name>
<dbReference type="Gene3D" id="1.10.10.10">
    <property type="entry name" value="Winged helix-like DNA-binding domain superfamily/Winged helix DNA-binding domain"/>
    <property type="match status" value="1"/>
</dbReference>
<dbReference type="SUPFAM" id="SSF46785">
    <property type="entry name" value="Winged helix' DNA-binding domain"/>
    <property type="match status" value="1"/>
</dbReference>
<dbReference type="SUPFAM" id="SSF52540">
    <property type="entry name" value="P-loop containing nucleoside triphosphate hydrolases"/>
    <property type="match status" value="1"/>
</dbReference>
<accession>A0ABW2BN95</accession>
<gene>
    <name evidence="2" type="ORF">ACFQE0_21465</name>
</gene>
<dbReference type="Proteomes" id="UP001596292">
    <property type="component" value="Unassembled WGS sequence"/>
</dbReference>
<organism evidence="2 3">
    <name type="scientific">Methylobacterium komagatae</name>
    <dbReference type="NCBI Taxonomy" id="374425"/>
    <lineage>
        <taxon>Bacteria</taxon>
        <taxon>Pseudomonadati</taxon>
        <taxon>Pseudomonadota</taxon>
        <taxon>Alphaproteobacteria</taxon>
        <taxon>Hyphomicrobiales</taxon>
        <taxon>Methylobacteriaceae</taxon>
        <taxon>Methylobacterium</taxon>
    </lineage>
</organism>
<dbReference type="Gene3D" id="3.40.50.300">
    <property type="entry name" value="P-loop containing nucleotide triphosphate hydrolases"/>
    <property type="match status" value="1"/>
</dbReference>
<dbReference type="InterPro" id="IPR036390">
    <property type="entry name" value="WH_DNA-bd_sf"/>
</dbReference>
<comment type="caution">
    <text evidence="2">The sequence shown here is derived from an EMBL/GenBank/DDBJ whole genome shotgun (WGS) entry which is preliminary data.</text>
</comment>
<keyword evidence="3" id="KW-1185">Reference proteome</keyword>
<evidence type="ECO:0000256" key="1">
    <source>
        <dbReference type="SAM" id="MobiDB-lite"/>
    </source>
</evidence>
<evidence type="ECO:0000313" key="2">
    <source>
        <dbReference type="EMBL" id="MFC6791933.1"/>
    </source>
</evidence>
<dbReference type="InterPro" id="IPR036388">
    <property type="entry name" value="WH-like_DNA-bd_sf"/>
</dbReference>
<dbReference type="InterPro" id="IPR027417">
    <property type="entry name" value="P-loop_NTPase"/>
</dbReference>
<dbReference type="EMBL" id="JBHSWN010000001">
    <property type="protein sequence ID" value="MFC6791933.1"/>
    <property type="molecule type" value="Genomic_DNA"/>
</dbReference>
<protein>
    <submittedName>
        <fullName evidence="2">AAA family ATPase</fullName>
    </submittedName>
</protein>
<evidence type="ECO:0000313" key="3">
    <source>
        <dbReference type="Proteomes" id="UP001596292"/>
    </source>
</evidence>